<keyword evidence="2" id="KW-1185">Reference proteome</keyword>
<name>A0A4S2LL79_OPIFE</name>
<comment type="caution">
    <text evidence="1">The sequence shown here is derived from an EMBL/GenBank/DDBJ whole genome shotgun (WGS) entry which is preliminary data.</text>
</comment>
<protein>
    <submittedName>
        <fullName evidence="1">Uncharacterized protein</fullName>
    </submittedName>
</protein>
<evidence type="ECO:0000313" key="2">
    <source>
        <dbReference type="Proteomes" id="UP000308267"/>
    </source>
</evidence>
<reference evidence="1 2" key="1">
    <citation type="journal article" date="2019" name="BMC Genomics">
        <title>New insights from Opisthorchis felineus genome: update on genomics of the epidemiologically important liver flukes.</title>
        <authorList>
            <person name="Ershov N.I."/>
            <person name="Mordvinov V.A."/>
            <person name="Prokhortchouk E.B."/>
            <person name="Pakharukova M.Y."/>
            <person name="Gunbin K.V."/>
            <person name="Ustyantsev K."/>
            <person name="Genaev M.A."/>
            <person name="Blinov A.G."/>
            <person name="Mazur A."/>
            <person name="Boulygina E."/>
            <person name="Tsygankova S."/>
            <person name="Khrameeva E."/>
            <person name="Chekanov N."/>
            <person name="Fan G."/>
            <person name="Xiao A."/>
            <person name="Zhang H."/>
            <person name="Xu X."/>
            <person name="Yang H."/>
            <person name="Solovyev V."/>
            <person name="Lee S.M."/>
            <person name="Liu X."/>
            <person name="Afonnikov D.A."/>
            <person name="Skryabin K.G."/>
        </authorList>
    </citation>
    <scope>NUCLEOTIDE SEQUENCE [LARGE SCALE GENOMIC DNA]</scope>
    <source>
        <strain evidence="1">AK-0245</strain>
        <tissue evidence="1">Whole organism</tissue>
    </source>
</reference>
<evidence type="ECO:0000313" key="1">
    <source>
        <dbReference type="EMBL" id="TGZ64405.1"/>
    </source>
</evidence>
<accession>A0A4S2LL79</accession>
<dbReference type="EMBL" id="SJOL01006754">
    <property type="protein sequence ID" value="TGZ64405.1"/>
    <property type="molecule type" value="Genomic_DNA"/>
</dbReference>
<dbReference type="AlphaFoldDB" id="A0A4S2LL79"/>
<organism evidence="1 2">
    <name type="scientific">Opisthorchis felineus</name>
    <dbReference type="NCBI Taxonomy" id="147828"/>
    <lineage>
        <taxon>Eukaryota</taxon>
        <taxon>Metazoa</taxon>
        <taxon>Spiralia</taxon>
        <taxon>Lophotrochozoa</taxon>
        <taxon>Platyhelminthes</taxon>
        <taxon>Trematoda</taxon>
        <taxon>Digenea</taxon>
        <taxon>Opisthorchiida</taxon>
        <taxon>Opisthorchiata</taxon>
        <taxon>Opisthorchiidae</taxon>
        <taxon>Opisthorchis</taxon>
    </lineage>
</organism>
<gene>
    <name evidence="1" type="ORF">CRM22_006393</name>
</gene>
<dbReference type="Proteomes" id="UP000308267">
    <property type="component" value="Unassembled WGS sequence"/>
</dbReference>
<sequence>MSVVNKWLRTELQPTQTNRLSGNMTAYLCNPPVHALHYLKRPCPTVQHFSCFQPAVMKDASVVKAARQVKTAHVNLVSVHAKIVRVDASVVKGVLVNHNSLIHFS</sequence>
<proteinExistence type="predicted"/>